<evidence type="ECO:0000313" key="1">
    <source>
        <dbReference type="EMBL" id="KAF6427931.1"/>
    </source>
</evidence>
<accession>A0A7J8DXX3</accession>
<dbReference type="Proteomes" id="UP000593571">
    <property type="component" value="Unassembled WGS sequence"/>
</dbReference>
<protein>
    <submittedName>
        <fullName evidence="1">Uncharacterized protein</fullName>
    </submittedName>
</protein>
<name>A0A7J8DXX3_ROUAE</name>
<comment type="caution">
    <text evidence="1">The sequence shown here is derived from an EMBL/GenBank/DDBJ whole genome shotgun (WGS) entry which is preliminary data.</text>
</comment>
<keyword evidence="2" id="KW-1185">Reference proteome</keyword>
<gene>
    <name evidence="1" type="ORF">HJG63_008399</name>
</gene>
<dbReference type="EMBL" id="JACASE010000011">
    <property type="protein sequence ID" value="KAF6427931.1"/>
    <property type="molecule type" value="Genomic_DNA"/>
</dbReference>
<evidence type="ECO:0000313" key="2">
    <source>
        <dbReference type="Proteomes" id="UP000593571"/>
    </source>
</evidence>
<sequence length="143" mass="15546">MRLGDRSHEIRGLITSGRYCLGSNGPCGKIDILGFAIFSKRYASEIYQVSSQTTAIKRILQYSGRKTLSLYLLSLGTQRKNLTSGLPRSKLPLPALPVEGEKALKTTASLKSGAIGNIWILEGRPTAPKADILSTTVRKGKKK</sequence>
<dbReference type="AlphaFoldDB" id="A0A7J8DXX3"/>
<organism evidence="1 2">
    <name type="scientific">Rousettus aegyptiacus</name>
    <name type="common">Egyptian fruit bat</name>
    <name type="synonym">Pteropus aegyptiacus</name>
    <dbReference type="NCBI Taxonomy" id="9407"/>
    <lineage>
        <taxon>Eukaryota</taxon>
        <taxon>Metazoa</taxon>
        <taxon>Chordata</taxon>
        <taxon>Craniata</taxon>
        <taxon>Vertebrata</taxon>
        <taxon>Euteleostomi</taxon>
        <taxon>Mammalia</taxon>
        <taxon>Eutheria</taxon>
        <taxon>Laurasiatheria</taxon>
        <taxon>Chiroptera</taxon>
        <taxon>Yinpterochiroptera</taxon>
        <taxon>Pteropodoidea</taxon>
        <taxon>Pteropodidae</taxon>
        <taxon>Rousettinae</taxon>
        <taxon>Rousettus</taxon>
    </lineage>
</organism>
<proteinExistence type="predicted"/>
<reference evidence="1 2" key="1">
    <citation type="journal article" date="2020" name="Nature">
        <title>Six reference-quality genomes reveal evolution of bat adaptations.</title>
        <authorList>
            <person name="Jebb D."/>
            <person name="Huang Z."/>
            <person name="Pippel M."/>
            <person name="Hughes G.M."/>
            <person name="Lavrichenko K."/>
            <person name="Devanna P."/>
            <person name="Winkler S."/>
            <person name="Jermiin L.S."/>
            <person name="Skirmuntt E.C."/>
            <person name="Katzourakis A."/>
            <person name="Burkitt-Gray L."/>
            <person name="Ray D.A."/>
            <person name="Sullivan K.A.M."/>
            <person name="Roscito J.G."/>
            <person name="Kirilenko B.M."/>
            <person name="Davalos L.M."/>
            <person name="Corthals A.P."/>
            <person name="Power M.L."/>
            <person name="Jones G."/>
            <person name="Ransome R.D."/>
            <person name="Dechmann D.K.N."/>
            <person name="Locatelli A.G."/>
            <person name="Puechmaille S.J."/>
            <person name="Fedrigo O."/>
            <person name="Jarvis E.D."/>
            <person name="Hiller M."/>
            <person name="Vernes S.C."/>
            <person name="Myers E.W."/>
            <person name="Teeling E.C."/>
        </authorList>
    </citation>
    <scope>NUCLEOTIDE SEQUENCE [LARGE SCALE GENOMIC DNA]</scope>
    <source>
        <strain evidence="1">MRouAeg1</strain>
        <tissue evidence="1">Muscle</tissue>
    </source>
</reference>